<protein>
    <submittedName>
        <fullName evidence="1">Uncharacterized protein</fullName>
    </submittedName>
</protein>
<dbReference type="Proteomes" id="UP001054945">
    <property type="component" value="Unassembled WGS sequence"/>
</dbReference>
<keyword evidence="2" id="KW-1185">Reference proteome</keyword>
<accession>A0AAV4MQ04</accession>
<reference evidence="1 2" key="1">
    <citation type="submission" date="2021-06" db="EMBL/GenBank/DDBJ databases">
        <title>Caerostris extrusa draft genome.</title>
        <authorList>
            <person name="Kono N."/>
            <person name="Arakawa K."/>
        </authorList>
    </citation>
    <scope>NUCLEOTIDE SEQUENCE [LARGE SCALE GENOMIC DNA]</scope>
</reference>
<sequence length="86" mass="9868">MLFSLKPISGYKNGSLMGHETQHCTATDMNQQSQERILISVIHGDYHLGERNAIASAKDISQREQEMQRFCDYGPREIFAPRISKR</sequence>
<gene>
    <name evidence="1" type="ORF">CEXT_572381</name>
</gene>
<dbReference type="EMBL" id="BPLR01020070">
    <property type="protein sequence ID" value="GIX74470.1"/>
    <property type="molecule type" value="Genomic_DNA"/>
</dbReference>
<organism evidence="1 2">
    <name type="scientific">Caerostris extrusa</name>
    <name type="common">Bark spider</name>
    <name type="synonym">Caerostris bankana</name>
    <dbReference type="NCBI Taxonomy" id="172846"/>
    <lineage>
        <taxon>Eukaryota</taxon>
        <taxon>Metazoa</taxon>
        <taxon>Ecdysozoa</taxon>
        <taxon>Arthropoda</taxon>
        <taxon>Chelicerata</taxon>
        <taxon>Arachnida</taxon>
        <taxon>Araneae</taxon>
        <taxon>Araneomorphae</taxon>
        <taxon>Entelegynae</taxon>
        <taxon>Araneoidea</taxon>
        <taxon>Araneidae</taxon>
        <taxon>Caerostris</taxon>
    </lineage>
</organism>
<name>A0AAV4MQ04_CAEEX</name>
<proteinExistence type="predicted"/>
<evidence type="ECO:0000313" key="1">
    <source>
        <dbReference type="EMBL" id="GIX74470.1"/>
    </source>
</evidence>
<comment type="caution">
    <text evidence="1">The sequence shown here is derived from an EMBL/GenBank/DDBJ whole genome shotgun (WGS) entry which is preliminary data.</text>
</comment>
<dbReference type="AlphaFoldDB" id="A0AAV4MQ04"/>
<evidence type="ECO:0000313" key="2">
    <source>
        <dbReference type="Proteomes" id="UP001054945"/>
    </source>
</evidence>